<keyword evidence="1" id="KW-0812">Transmembrane</keyword>
<evidence type="ECO:0000313" key="2">
    <source>
        <dbReference type="EMBL" id="EHQ05416.1"/>
    </source>
</evidence>
<feature type="transmembrane region" description="Helical" evidence="1">
    <location>
        <begin position="12"/>
        <end position="33"/>
    </location>
</feature>
<accession>H2CDB2</accession>
<keyword evidence="1" id="KW-1133">Transmembrane helix</keyword>
<evidence type="ECO:0000313" key="3">
    <source>
        <dbReference type="Proteomes" id="UP000005737"/>
    </source>
</evidence>
<evidence type="ECO:0000256" key="1">
    <source>
        <dbReference type="SAM" id="Phobius"/>
    </source>
</evidence>
<keyword evidence="3" id="KW-1185">Reference proteome</keyword>
<dbReference type="STRING" id="183.GCA_002009735_00829"/>
<feature type="transmembrane region" description="Helical" evidence="1">
    <location>
        <begin position="39"/>
        <end position="62"/>
    </location>
</feature>
<organism evidence="2 3">
    <name type="scientific">Leptonema illini DSM 21528</name>
    <dbReference type="NCBI Taxonomy" id="929563"/>
    <lineage>
        <taxon>Bacteria</taxon>
        <taxon>Pseudomonadati</taxon>
        <taxon>Spirochaetota</taxon>
        <taxon>Spirochaetia</taxon>
        <taxon>Leptospirales</taxon>
        <taxon>Leptospiraceae</taxon>
        <taxon>Leptonema</taxon>
    </lineage>
</organism>
<dbReference type="EMBL" id="JH597773">
    <property type="protein sequence ID" value="EHQ05416.1"/>
    <property type="molecule type" value="Genomic_DNA"/>
</dbReference>
<protein>
    <submittedName>
        <fullName evidence="2">Uncharacterized protein</fullName>
    </submittedName>
</protein>
<dbReference type="AlphaFoldDB" id="H2CDB2"/>
<dbReference type="Proteomes" id="UP000005737">
    <property type="component" value="Unassembled WGS sequence"/>
</dbReference>
<sequence>MSALTRRIRVLVRFAYLSLCVWAVLLAASLIILEGAGRAVNYVVVACVLAVPTIVGWVFSALSKRRL</sequence>
<proteinExistence type="predicted"/>
<dbReference type="HOGENOM" id="CLU_2807215_0_0_12"/>
<keyword evidence="1" id="KW-0472">Membrane</keyword>
<reference evidence="2 3" key="1">
    <citation type="submission" date="2011-10" db="EMBL/GenBank/DDBJ databases">
        <title>The Improved High-Quality Draft genome of Leptonema illini DSM 21528.</title>
        <authorList>
            <consortium name="US DOE Joint Genome Institute (JGI-PGF)"/>
            <person name="Lucas S."/>
            <person name="Copeland A."/>
            <person name="Lapidus A."/>
            <person name="Glavina del Rio T."/>
            <person name="Dalin E."/>
            <person name="Tice H."/>
            <person name="Bruce D."/>
            <person name="Goodwin L."/>
            <person name="Pitluck S."/>
            <person name="Peters L."/>
            <person name="Mikhailova N."/>
            <person name="Held B."/>
            <person name="Kyrpides N."/>
            <person name="Mavromatis K."/>
            <person name="Ivanova N."/>
            <person name="Markowitz V."/>
            <person name="Cheng J.-F."/>
            <person name="Hugenholtz P."/>
            <person name="Woyke T."/>
            <person name="Wu D."/>
            <person name="Gronow S."/>
            <person name="Wellnitz S."/>
            <person name="Brambilla E.-M."/>
            <person name="Klenk H.-P."/>
            <person name="Eisen J.A."/>
        </authorList>
    </citation>
    <scope>NUCLEOTIDE SEQUENCE [LARGE SCALE GENOMIC DNA]</scope>
    <source>
        <strain evidence="2 3">DSM 21528</strain>
    </source>
</reference>
<gene>
    <name evidence="2" type="ORF">Lepil_0714</name>
</gene>
<name>H2CDB2_9LEPT</name>